<feature type="signal peptide" evidence="1">
    <location>
        <begin position="1"/>
        <end position="22"/>
    </location>
</feature>
<feature type="chain" id="PRO_5001819025" evidence="1">
    <location>
        <begin position="23"/>
        <end position="138"/>
    </location>
</feature>
<keyword evidence="3" id="KW-1185">Reference proteome</keyword>
<dbReference type="AlphaFoldDB" id="A0A087BJ57"/>
<reference evidence="2 3" key="1">
    <citation type="submission" date="2014-03" db="EMBL/GenBank/DDBJ databases">
        <title>Genomics of Bifidobacteria.</title>
        <authorList>
            <person name="Ventura M."/>
            <person name="Milani C."/>
            <person name="Lugli G.A."/>
        </authorList>
    </citation>
    <scope>NUCLEOTIDE SEQUENCE [LARGE SCALE GENOMIC DNA]</scope>
    <source>
        <strain evidence="2 3">LMG 11341</strain>
    </source>
</reference>
<name>A0A087BJ57_9BIFI</name>
<evidence type="ECO:0000256" key="1">
    <source>
        <dbReference type="SAM" id="SignalP"/>
    </source>
</evidence>
<evidence type="ECO:0000313" key="2">
    <source>
        <dbReference type="EMBL" id="KFI71057.1"/>
    </source>
</evidence>
<sequence length="138" mass="15305">MMKKAFSALAIALAIMAGVVFAGYQWTKYQYGGETYYALVDESWAGEGRNRVVVQRRGGKWVEPVVKSAAGRVAHVRDLVVYDGEGRRKVCTLPLHAKVGKALRQGGYVSVVQCRRGLIWKCVDRSAVPYKALERIDA</sequence>
<proteinExistence type="predicted"/>
<gene>
    <name evidence="2" type="ORF">BMERY_1286</name>
</gene>
<dbReference type="OrthoDB" id="8719215at2"/>
<dbReference type="Proteomes" id="UP000029060">
    <property type="component" value="Unassembled WGS sequence"/>
</dbReference>
<dbReference type="EMBL" id="JGZC01000004">
    <property type="protein sequence ID" value="KFI71057.1"/>
    <property type="molecule type" value="Genomic_DNA"/>
</dbReference>
<evidence type="ECO:0000313" key="3">
    <source>
        <dbReference type="Proteomes" id="UP000029060"/>
    </source>
</evidence>
<organism evidence="2 3">
    <name type="scientific">Bifidobacterium merycicum</name>
    <dbReference type="NCBI Taxonomy" id="78345"/>
    <lineage>
        <taxon>Bacteria</taxon>
        <taxon>Bacillati</taxon>
        <taxon>Actinomycetota</taxon>
        <taxon>Actinomycetes</taxon>
        <taxon>Bifidobacteriales</taxon>
        <taxon>Bifidobacteriaceae</taxon>
        <taxon>Bifidobacterium</taxon>
    </lineage>
</organism>
<comment type="caution">
    <text evidence="2">The sequence shown here is derived from an EMBL/GenBank/DDBJ whole genome shotgun (WGS) entry which is preliminary data.</text>
</comment>
<keyword evidence="1" id="KW-0732">Signal</keyword>
<accession>A0A087BJ57</accession>
<protein>
    <submittedName>
        <fullName evidence="2">Uncharacterized protein</fullName>
    </submittedName>
</protein>
<dbReference type="RefSeq" id="WP_143155161.1">
    <property type="nucleotide sequence ID" value="NZ_CADAXU010000002.1"/>
</dbReference>
<dbReference type="eggNOG" id="ENOG5032FC8">
    <property type="taxonomic scope" value="Bacteria"/>
</dbReference>